<dbReference type="PRINTS" id="PR00722">
    <property type="entry name" value="CHYMOTRYPSIN"/>
</dbReference>
<keyword evidence="2" id="KW-1015">Disulfide bond</keyword>
<dbReference type="InterPro" id="IPR043504">
    <property type="entry name" value="Peptidase_S1_PA_chymotrypsin"/>
</dbReference>
<dbReference type="PROSITE" id="PS00135">
    <property type="entry name" value="TRYPSIN_SER"/>
    <property type="match status" value="1"/>
</dbReference>
<dbReference type="InterPro" id="IPR018114">
    <property type="entry name" value="TRYPSIN_HIS"/>
</dbReference>
<sequence>MLTLARLMVLFILLVSTGASAYMSPRVINGDNARLSDAPWQGALFVNGSFSCGAVSVAPNWFLTAAHCLHKVSGALYEPNAIQVVSGTTYIPPNLYEVTDGEISEVNQIFINPAYRADQVSNDIALLYLSSASGAKNIKIADNRVQMTLDNRVADSEDDSLQLTGWGSVLPSRSGYSPYLQKVNLSLVSDQVCATSWGLTMTSVANYSSIFICAESLRTGSCSGDSGGPLVWFDPDRLFDTDRGATLVGIVSYKAANPCGSGVAPDVYTQTSSYLNWVSQCMQSVNSCPRQEKAALSANDENSLSDEKSGGSYCFAMILLFLFRYGRGDDAKIRHVL</sequence>
<name>A0A1C3EGE1_9GAMM</name>
<dbReference type="RefSeq" id="WP_068903060.1">
    <property type="nucleotide sequence ID" value="NZ_LYBM01000024.1"/>
</dbReference>
<evidence type="ECO:0000256" key="1">
    <source>
        <dbReference type="ARBA" id="ARBA00007664"/>
    </source>
</evidence>
<dbReference type="PROSITE" id="PS00134">
    <property type="entry name" value="TRYPSIN_HIS"/>
    <property type="match status" value="1"/>
</dbReference>
<dbReference type="Gene3D" id="2.40.10.10">
    <property type="entry name" value="Trypsin-like serine proteases"/>
    <property type="match status" value="1"/>
</dbReference>
<reference evidence="6 7" key="1">
    <citation type="submission" date="2016-05" db="EMBL/GenBank/DDBJ databases">
        <title>Genomic Taxonomy of the Vibrionaceae.</title>
        <authorList>
            <person name="Gomez-Gil B."/>
            <person name="Enciso-Ibarra J."/>
        </authorList>
    </citation>
    <scope>NUCLEOTIDE SEQUENCE [LARGE SCALE GENOMIC DNA]</scope>
    <source>
        <strain evidence="6 7">CAIM 1920</strain>
    </source>
</reference>
<evidence type="ECO:0000313" key="6">
    <source>
        <dbReference type="EMBL" id="ODA32298.1"/>
    </source>
</evidence>
<keyword evidence="4" id="KW-0732">Signal</keyword>
<evidence type="ECO:0000259" key="5">
    <source>
        <dbReference type="PROSITE" id="PS50240"/>
    </source>
</evidence>
<dbReference type="CDD" id="cd00190">
    <property type="entry name" value="Tryp_SPc"/>
    <property type="match status" value="1"/>
</dbReference>
<organism evidence="6 7">
    <name type="scientific">Veronia pacifica</name>
    <dbReference type="NCBI Taxonomy" id="1080227"/>
    <lineage>
        <taxon>Bacteria</taxon>
        <taxon>Pseudomonadati</taxon>
        <taxon>Pseudomonadota</taxon>
        <taxon>Gammaproteobacteria</taxon>
        <taxon>Vibrionales</taxon>
        <taxon>Vibrionaceae</taxon>
        <taxon>Veronia</taxon>
    </lineage>
</organism>
<keyword evidence="3" id="KW-0645">Protease</keyword>
<dbReference type="SUPFAM" id="SSF50494">
    <property type="entry name" value="Trypsin-like serine proteases"/>
    <property type="match status" value="1"/>
</dbReference>
<comment type="caution">
    <text evidence="6">The sequence shown here is derived from an EMBL/GenBank/DDBJ whole genome shotgun (WGS) entry which is preliminary data.</text>
</comment>
<evidence type="ECO:0000256" key="4">
    <source>
        <dbReference type="SAM" id="SignalP"/>
    </source>
</evidence>
<dbReference type="GO" id="GO:0006508">
    <property type="term" value="P:proteolysis"/>
    <property type="evidence" value="ECO:0007669"/>
    <property type="project" value="UniProtKB-KW"/>
</dbReference>
<gene>
    <name evidence="6" type="ORF">A8L45_13290</name>
</gene>
<feature type="chain" id="PRO_5008673069" description="Peptidase S1 domain-containing protein" evidence="4">
    <location>
        <begin position="22"/>
        <end position="337"/>
    </location>
</feature>
<dbReference type="OrthoDB" id="9813836at2"/>
<accession>A0A1C3EGE1</accession>
<evidence type="ECO:0000256" key="2">
    <source>
        <dbReference type="ARBA" id="ARBA00023157"/>
    </source>
</evidence>
<dbReference type="Pfam" id="PF00089">
    <property type="entry name" value="Trypsin"/>
    <property type="match status" value="1"/>
</dbReference>
<dbReference type="AlphaFoldDB" id="A0A1C3EGE1"/>
<feature type="signal peptide" evidence="4">
    <location>
        <begin position="1"/>
        <end position="21"/>
    </location>
</feature>
<dbReference type="InterPro" id="IPR001314">
    <property type="entry name" value="Peptidase_S1A"/>
</dbReference>
<protein>
    <recommendedName>
        <fullName evidence="5">Peptidase S1 domain-containing protein</fullName>
    </recommendedName>
</protein>
<dbReference type="Proteomes" id="UP000094936">
    <property type="component" value="Unassembled WGS sequence"/>
</dbReference>
<comment type="similarity">
    <text evidence="1">Belongs to the peptidase S1 family.</text>
</comment>
<keyword evidence="3" id="KW-0378">Hydrolase</keyword>
<feature type="domain" description="Peptidase S1" evidence="5">
    <location>
        <begin position="27"/>
        <end position="283"/>
    </location>
</feature>
<dbReference type="InterPro" id="IPR033116">
    <property type="entry name" value="TRYPSIN_SER"/>
</dbReference>
<evidence type="ECO:0000256" key="3">
    <source>
        <dbReference type="RuleBase" id="RU363034"/>
    </source>
</evidence>
<dbReference type="PROSITE" id="PS50240">
    <property type="entry name" value="TRYPSIN_DOM"/>
    <property type="match status" value="1"/>
</dbReference>
<dbReference type="InterPro" id="IPR009003">
    <property type="entry name" value="Peptidase_S1_PA"/>
</dbReference>
<dbReference type="SMART" id="SM00020">
    <property type="entry name" value="Tryp_SPc"/>
    <property type="match status" value="1"/>
</dbReference>
<keyword evidence="7" id="KW-1185">Reference proteome</keyword>
<dbReference type="STRING" id="1080227.A8L45_13290"/>
<dbReference type="EMBL" id="LYBM01000024">
    <property type="protein sequence ID" value="ODA32298.1"/>
    <property type="molecule type" value="Genomic_DNA"/>
</dbReference>
<keyword evidence="3" id="KW-0720">Serine protease</keyword>
<dbReference type="PANTHER" id="PTHR24276">
    <property type="entry name" value="POLYSERASE-RELATED"/>
    <property type="match status" value="1"/>
</dbReference>
<dbReference type="InterPro" id="IPR050430">
    <property type="entry name" value="Peptidase_S1"/>
</dbReference>
<dbReference type="GO" id="GO:0004252">
    <property type="term" value="F:serine-type endopeptidase activity"/>
    <property type="evidence" value="ECO:0007669"/>
    <property type="project" value="InterPro"/>
</dbReference>
<proteinExistence type="inferred from homology"/>
<dbReference type="PANTHER" id="PTHR24276:SF91">
    <property type="entry name" value="AT26814P-RELATED"/>
    <property type="match status" value="1"/>
</dbReference>
<dbReference type="InterPro" id="IPR001254">
    <property type="entry name" value="Trypsin_dom"/>
</dbReference>
<evidence type="ECO:0000313" key="7">
    <source>
        <dbReference type="Proteomes" id="UP000094936"/>
    </source>
</evidence>